<protein>
    <submittedName>
        <fullName evidence="2">Uncharacterized protein</fullName>
    </submittedName>
</protein>
<feature type="compositionally biased region" description="Acidic residues" evidence="1">
    <location>
        <begin position="36"/>
        <end position="46"/>
    </location>
</feature>
<comment type="caution">
    <text evidence="2">The sequence shown here is derived from an EMBL/GenBank/DDBJ whole genome shotgun (WGS) entry which is preliminary data.</text>
</comment>
<gene>
    <name evidence="2" type="ORF">PCOR1329_LOCUS24070</name>
</gene>
<dbReference type="EMBL" id="CAUYUJ010008231">
    <property type="protein sequence ID" value="CAK0823276.1"/>
    <property type="molecule type" value="Genomic_DNA"/>
</dbReference>
<feature type="region of interest" description="Disordered" evidence="1">
    <location>
        <begin position="173"/>
        <end position="210"/>
    </location>
</feature>
<evidence type="ECO:0000256" key="1">
    <source>
        <dbReference type="SAM" id="MobiDB-lite"/>
    </source>
</evidence>
<accession>A0ABN9RVA7</accession>
<feature type="region of interest" description="Disordered" evidence="1">
    <location>
        <begin position="1"/>
        <end position="97"/>
    </location>
</feature>
<feature type="compositionally biased region" description="Basic and acidic residues" evidence="1">
    <location>
        <begin position="23"/>
        <end position="35"/>
    </location>
</feature>
<dbReference type="Proteomes" id="UP001189429">
    <property type="component" value="Unassembled WGS sequence"/>
</dbReference>
<feature type="compositionally biased region" description="Polar residues" evidence="1">
    <location>
        <begin position="1"/>
        <end position="18"/>
    </location>
</feature>
<evidence type="ECO:0000313" key="3">
    <source>
        <dbReference type="Proteomes" id="UP001189429"/>
    </source>
</evidence>
<keyword evidence="3" id="KW-1185">Reference proteome</keyword>
<evidence type="ECO:0000313" key="2">
    <source>
        <dbReference type="EMBL" id="CAK0823276.1"/>
    </source>
</evidence>
<proteinExistence type="predicted"/>
<organism evidence="2 3">
    <name type="scientific">Prorocentrum cordatum</name>
    <dbReference type="NCBI Taxonomy" id="2364126"/>
    <lineage>
        <taxon>Eukaryota</taxon>
        <taxon>Sar</taxon>
        <taxon>Alveolata</taxon>
        <taxon>Dinophyceae</taxon>
        <taxon>Prorocentrales</taxon>
        <taxon>Prorocentraceae</taxon>
        <taxon>Prorocentrum</taxon>
    </lineage>
</organism>
<name>A0ABN9RVA7_9DINO</name>
<sequence>MSPTWWHTKAASASSLQPDASEEGPHRQEPRGGGEKEEEEEEEEEGGQPRQERRARLRLGGARGRTDGRQLPARRRGRNAQQPAVQLGRGVGGDGAGVAEAPRPGCRPRGPAGQALWLTLFVLGNLQPLGAPRWAPGPSENSSGRTACPGAGVMVSAGKGALQATCASCRRSWERGGPGARSDTSAWGNSVWPKIKAPDPTPGPQGDRGAMAEIRGPALWRRRLLIQRQPRIPLHRAAPPEPCHEIFAVLARHDDVVPAVEGPHRDAQ</sequence>
<reference evidence="2" key="1">
    <citation type="submission" date="2023-10" db="EMBL/GenBank/DDBJ databases">
        <authorList>
            <person name="Chen Y."/>
            <person name="Shah S."/>
            <person name="Dougan E. K."/>
            <person name="Thang M."/>
            <person name="Chan C."/>
        </authorList>
    </citation>
    <scope>NUCLEOTIDE SEQUENCE [LARGE SCALE GENOMIC DNA]</scope>
</reference>